<evidence type="ECO:0008006" key="3">
    <source>
        <dbReference type="Google" id="ProtNLM"/>
    </source>
</evidence>
<evidence type="ECO:0000313" key="1">
    <source>
        <dbReference type="EMBL" id="EGZ09729.1"/>
    </source>
</evidence>
<reference evidence="1 2" key="1">
    <citation type="journal article" date="2006" name="Science">
        <title>Phytophthora genome sequences uncover evolutionary origins and mechanisms of pathogenesis.</title>
        <authorList>
            <person name="Tyler B.M."/>
            <person name="Tripathy S."/>
            <person name="Zhang X."/>
            <person name="Dehal P."/>
            <person name="Jiang R.H."/>
            <person name="Aerts A."/>
            <person name="Arredondo F.D."/>
            <person name="Baxter L."/>
            <person name="Bensasson D."/>
            <person name="Beynon J.L."/>
            <person name="Chapman J."/>
            <person name="Damasceno C.M."/>
            <person name="Dorrance A.E."/>
            <person name="Dou D."/>
            <person name="Dickerman A.W."/>
            <person name="Dubchak I.L."/>
            <person name="Garbelotto M."/>
            <person name="Gijzen M."/>
            <person name="Gordon S.G."/>
            <person name="Govers F."/>
            <person name="Grunwald N.J."/>
            <person name="Huang W."/>
            <person name="Ivors K.L."/>
            <person name="Jones R.W."/>
            <person name="Kamoun S."/>
            <person name="Krampis K."/>
            <person name="Lamour K.H."/>
            <person name="Lee M.K."/>
            <person name="McDonald W.H."/>
            <person name="Medina M."/>
            <person name="Meijer H.J."/>
            <person name="Nordberg E.K."/>
            <person name="Maclean D.J."/>
            <person name="Ospina-Giraldo M.D."/>
            <person name="Morris P.F."/>
            <person name="Phuntumart V."/>
            <person name="Putnam N.H."/>
            <person name="Rash S."/>
            <person name="Rose J.K."/>
            <person name="Sakihama Y."/>
            <person name="Salamov A.A."/>
            <person name="Savidor A."/>
            <person name="Scheuring C.F."/>
            <person name="Smith B.M."/>
            <person name="Sobral B.W."/>
            <person name="Terry A."/>
            <person name="Torto-Alalibo T.A."/>
            <person name="Win J."/>
            <person name="Xu Z."/>
            <person name="Zhang H."/>
            <person name="Grigoriev I.V."/>
            <person name="Rokhsar D.S."/>
            <person name="Boore J.L."/>
        </authorList>
    </citation>
    <scope>NUCLEOTIDE SEQUENCE [LARGE SCALE GENOMIC DNA]</scope>
    <source>
        <strain evidence="1 2">P6497</strain>
    </source>
</reference>
<dbReference type="SMR" id="G5A4Y0"/>
<accession>G5A4Y0</accession>
<dbReference type="KEGG" id="psoj:PHYSODRAFT_288478"/>
<dbReference type="EMBL" id="JH159159">
    <property type="protein sequence ID" value="EGZ09729.1"/>
    <property type="molecule type" value="Genomic_DNA"/>
</dbReference>
<dbReference type="InParanoid" id="G5A4Y0"/>
<protein>
    <recommendedName>
        <fullName evidence="3">RxLR effector protein</fullName>
    </recommendedName>
</protein>
<gene>
    <name evidence="1" type="ORF">PHYSODRAFT_288478</name>
</gene>
<dbReference type="GeneID" id="20640615"/>
<evidence type="ECO:0000313" key="2">
    <source>
        <dbReference type="Proteomes" id="UP000002640"/>
    </source>
</evidence>
<keyword evidence="2" id="KW-1185">Reference proteome</keyword>
<name>G5A4Y0_PHYSP</name>
<dbReference type="RefSeq" id="XP_009534590.1">
    <property type="nucleotide sequence ID" value="XM_009536295.1"/>
</dbReference>
<dbReference type="AlphaFoldDB" id="G5A4Y0"/>
<dbReference type="Proteomes" id="UP000002640">
    <property type="component" value="Unassembled WGS sequence"/>
</dbReference>
<proteinExistence type="predicted"/>
<sequence length="65" mass="7602">MLRRVEKDEDDIDEERGFSMKELFAKFNPAKAKKHIAKIEKALKDAGDHDNWLRLQALKLKHGIN</sequence>
<organism evidence="1 2">
    <name type="scientific">Phytophthora sojae (strain P6497)</name>
    <name type="common">Soybean stem and root rot agent</name>
    <name type="synonym">Phytophthora megasperma f. sp. glycines</name>
    <dbReference type="NCBI Taxonomy" id="1094619"/>
    <lineage>
        <taxon>Eukaryota</taxon>
        <taxon>Sar</taxon>
        <taxon>Stramenopiles</taxon>
        <taxon>Oomycota</taxon>
        <taxon>Peronosporomycetes</taxon>
        <taxon>Peronosporales</taxon>
        <taxon>Peronosporaceae</taxon>
        <taxon>Phytophthora</taxon>
    </lineage>
</organism>